<evidence type="ECO:0000313" key="2">
    <source>
        <dbReference type="Proteomes" id="UP000275749"/>
    </source>
</evidence>
<proteinExistence type="predicted"/>
<name>A0A3N1ZRC3_9ACTN</name>
<dbReference type="Proteomes" id="UP000275749">
    <property type="component" value="Unassembled WGS sequence"/>
</dbReference>
<dbReference type="AlphaFoldDB" id="A0A3N1ZRC3"/>
<comment type="caution">
    <text evidence="1">The sequence shown here is derived from an EMBL/GenBank/DDBJ whole genome shotgun (WGS) entry which is preliminary data.</text>
</comment>
<accession>A0A3N1ZRC3</accession>
<organism evidence="1 2">
    <name type="scientific">Luteococcus japonicus</name>
    <dbReference type="NCBI Taxonomy" id="33984"/>
    <lineage>
        <taxon>Bacteria</taxon>
        <taxon>Bacillati</taxon>
        <taxon>Actinomycetota</taxon>
        <taxon>Actinomycetes</taxon>
        <taxon>Propionibacteriales</taxon>
        <taxon>Propionibacteriaceae</taxon>
        <taxon>Luteococcus</taxon>
    </lineage>
</organism>
<sequence>MPQHLLAAKVRISDAANSYGRPLRMSVYFPARARDLYEFTLHDGA</sequence>
<protein>
    <submittedName>
        <fullName evidence="1">Uncharacterized protein</fullName>
    </submittedName>
</protein>
<gene>
    <name evidence="1" type="ORF">EDD41_0589</name>
</gene>
<evidence type="ECO:0000313" key="1">
    <source>
        <dbReference type="EMBL" id="ROR53440.1"/>
    </source>
</evidence>
<dbReference type="EMBL" id="RKHG01000001">
    <property type="protein sequence ID" value="ROR53440.1"/>
    <property type="molecule type" value="Genomic_DNA"/>
</dbReference>
<dbReference type="RefSeq" id="WP_170165218.1">
    <property type="nucleotide sequence ID" value="NZ_RKHG01000001.1"/>
</dbReference>
<reference evidence="1 2" key="1">
    <citation type="submission" date="2018-11" db="EMBL/GenBank/DDBJ databases">
        <title>Sequencing the genomes of 1000 actinobacteria strains.</title>
        <authorList>
            <person name="Klenk H.-P."/>
        </authorList>
    </citation>
    <scope>NUCLEOTIDE SEQUENCE [LARGE SCALE GENOMIC DNA]</scope>
    <source>
        <strain evidence="1 2">DSM 10546</strain>
    </source>
</reference>